<dbReference type="EMBL" id="JAPCWZ010000010">
    <property type="protein sequence ID" value="KAK8848551.1"/>
    <property type="molecule type" value="Genomic_DNA"/>
</dbReference>
<dbReference type="Proteomes" id="UP001390339">
    <property type="component" value="Unassembled WGS sequence"/>
</dbReference>
<name>A0ABR2HK52_9PEZI</name>
<organism evidence="1 2">
    <name type="scientific">Apiospora arundinis</name>
    <dbReference type="NCBI Taxonomy" id="335852"/>
    <lineage>
        <taxon>Eukaryota</taxon>
        <taxon>Fungi</taxon>
        <taxon>Dikarya</taxon>
        <taxon>Ascomycota</taxon>
        <taxon>Pezizomycotina</taxon>
        <taxon>Sordariomycetes</taxon>
        <taxon>Xylariomycetidae</taxon>
        <taxon>Amphisphaeriales</taxon>
        <taxon>Apiosporaceae</taxon>
        <taxon>Apiospora</taxon>
    </lineage>
</organism>
<evidence type="ECO:0000313" key="2">
    <source>
        <dbReference type="Proteomes" id="UP001390339"/>
    </source>
</evidence>
<gene>
    <name evidence="1" type="ORF">PGQ11_015031</name>
</gene>
<proteinExistence type="predicted"/>
<sequence length="107" mass="11351">MSYSTQSISSWVTSSPIIGPIAANVIHAKFSGKVLSIGVGRVQTVCRPAFAPKSPAILPITRLRASESLTKTSYGSPDMGWNSGSNRILPTTREVQAYCPAQTVGEL</sequence>
<comment type="caution">
    <text evidence="1">The sequence shown here is derived from an EMBL/GenBank/DDBJ whole genome shotgun (WGS) entry which is preliminary data.</text>
</comment>
<accession>A0ABR2HK52</accession>
<evidence type="ECO:0000313" key="1">
    <source>
        <dbReference type="EMBL" id="KAK8848551.1"/>
    </source>
</evidence>
<reference evidence="1 2" key="1">
    <citation type="journal article" date="2024" name="IMA Fungus">
        <title>Apiospora arundinis, a panoply of carbohydrate-active enzymes and secondary metabolites.</title>
        <authorList>
            <person name="Sorensen T."/>
            <person name="Petersen C."/>
            <person name="Muurmann A.T."/>
            <person name="Christiansen J.V."/>
            <person name="Brundto M.L."/>
            <person name="Overgaard C.K."/>
            <person name="Boysen A.T."/>
            <person name="Wollenberg R.D."/>
            <person name="Larsen T.O."/>
            <person name="Sorensen J.L."/>
            <person name="Nielsen K.L."/>
            <person name="Sondergaard T.E."/>
        </authorList>
    </citation>
    <scope>NUCLEOTIDE SEQUENCE [LARGE SCALE GENOMIC DNA]</scope>
    <source>
        <strain evidence="1 2">AAU 773</strain>
    </source>
</reference>
<protein>
    <submittedName>
        <fullName evidence="1">Uncharacterized protein</fullName>
    </submittedName>
</protein>
<keyword evidence="2" id="KW-1185">Reference proteome</keyword>